<keyword evidence="1" id="KW-0472">Membrane</keyword>
<keyword evidence="1" id="KW-1133">Transmembrane helix</keyword>
<dbReference type="RefSeq" id="WP_237875637.1">
    <property type="nucleotide sequence ID" value="NZ_JAKLTR010000017.1"/>
</dbReference>
<protein>
    <recommendedName>
        <fullName evidence="4">DUF4345 domain-containing protein</fullName>
    </recommendedName>
</protein>
<organism evidence="2 3">
    <name type="scientific">Terrimonas ginsenosidimutans</name>
    <dbReference type="NCBI Taxonomy" id="2908004"/>
    <lineage>
        <taxon>Bacteria</taxon>
        <taxon>Pseudomonadati</taxon>
        <taxon>Bacteroidota</taxon>
        <taxon>Chitinophagia</taxon>
        <taxon>Chitinophagales</taxon>
        <taxon>Chitinophagaceae</taxon>
        <taxon>Terrimonas</taxon>
    </lineage>
</organism>
<dbReference type="PROSITE" id="PS51257">
    <property type="entry name" value="PROKAR_LIPOPROTEIN"/>
    <property type="match status" value="1"/>
</dbReference>
<gene>
    <name evidence="2" type="ORF">LZZ85_22585</name>
</gene>
<dbReference type="Proteomes" id="UP001165367">
    <property type="component" value="Unassembled WGS sequence"/>
</dbReference>
<evidence type="ECO:0008006" key="4">
    <source>
        <dbReference type="Google" id="ProtNLM"/>
    </source>
</evidence>
<proteinExistence type="predicted"/>
<feature type="transmembrane region" description="Helical" evidence="1">
    <location>
        <begin position="104"/>
        <end position="121"/>
    </location>
</feature>
<name>A0ABS9KXR3_9BACT</name>
<evidence type="ECO:0000313" key="2">
    <source>
        <dbReference type="EMBL" id="MCG2617100.1"/>
    </source>
</evidence>
<evidence type="ECO:0000313" key="3">
    <source>
        <dbReference type="Proteomes" id="UP001165367"/>
    </source>
</evidence>
<evidence type="ECO:0000256" key="1">
    <source>
        <dbReference type="SAM" id="Phobius"/>
    </source>
</evidence>
<feature type="transmembrane region" description="Helical" evidence="1">
    <location>
        <begin position="73"/>
        <end position="92"/>
    </location>
</feature>
<feature type="transmembrane region" description="Helical" evidence="1">
    <location>
        <begin position="48"/>
        <end position="66"/>
    </location>
</feature>
<comment type="caution">
    <text evidence="2">The sequence shown here is derived from an EMBL/GenBank/DDBJ whole genome shotgun (WGS) entry which is preliminary data.</text>
</comment>
<sequence length="143" mass="15785">MRWIKWIGLIAGVLLIGSCFMLWASLPARNIAISGVNAEGTSFGKPGYFHLLLGGIFLILHFIPRIWAKRTNLIVAALNVAWAVRNYFIITVCRQGECPEKHTGIYLVLIASVLVLIAVLFPDMKLPQQPKAEAPKQSEGSTL</sequence>
<keyword evidence="1" id="KW-0812">Transmembrane</keyword>
<reference evidence="2" key="1">
    <citation type="submission" date="2022-01" db="EMBL/GenBank/DDBJ databases">
        <authorList>
            <person name="Jo J.-H."/>
            <person name="Im W.-T."/>
        </authorList>
    </citation>
    <scope>NUCLEOTIDE SEQUENCE</scope>
    <source>
        <strain evidence="2">NA20</strain>
    </source>
</reference>
<dbReference type="EMBL" id="JAKLTR010000017">
    <property type="protein sequence ID" value="MCG2617100.1"/>
    <property type="molecule type" value="Genomic_DNA"/>
</dbReference>
<accession>A0ABS9KXR3</accession>
<keyword evidence="3" id="KW-1185">Reference proteome</keyword>